<organism evidence="1">
    <name type="scientific">marine metagenome</name>
    <dbReference type="NCBI Taxonomy" id="408172"/>
    <lineage>
        <taxon>unclassified sequences</taxon>
        <taxon>metagenomes</taxon>
        <taxon>ecological metagenomes</taxon>
    </lineage>
</organism>
<protein>
    <recommendedName>
        <fullName evidence="2">Lipoprotein</fullName>
    </recommendedName>
</protein>
<evidence type="ECO:0008006" key="2">
    <source>
        <dbReference type="Google" id="ProtNLM"/>
    </source>
</evidence>
<dbReference type="PROSITE" id="PS51257">
    <property type="entry name" value="PROKAR_LIPOPROTEIN"/>
    <property type="match status" value="1"/>
</dbReference>
<proteinExistence type="predicted"/>
<gene>
    <name evidence="1" type="ORF">METZ01_LOCUS425723</name>
</gene>
<evidence type="ECO:0000313" key="1">
    <source>
        <dbReference type="EMBL" id="SVD72869.1"/>
    </source>
</evidence>
<sequence>MNSENKKNNNKMKKGRSSVWLGLAVMLISASTSGCYAWVRWGIV</sequence>
<dbReference type="EMBL" id="UINC01169369">
    <property type="protein sequence ID" value="SVD72869.1"/>
    <property type="molecule type" value="Genomic_DNA"/>
</dbReference>
<accession>A0A382XPU4</accession>
<name>A0A382XPU4_9ZZZZ</name>
<dbReference type="AlphaFoldDB" id="A0A382XPU4"/>
<reference evidence="1" key="1">
    <citation type="submission" date="2018-05" db="EMBL/GenBank/DDBJ databases">
        <authorList>
            <person name="Lanie J.A."/>
            <person name="Ng W.-L."/>
            <person name="Kazmierczak K.M."/>
            <person name="Andrzejewski T.M."/>
            <person name="Davidsen T.M."/>
            <person name="Wayne K.J."/>
            <person name="Tettelin H."/>
            <person name="Glass J.I."/>
            <person name="Rusch D."/>
            <person name="Podicherti R."/>
            <person name="Tsui H.-C.T."/>
            <person name="Winkler M.E."/>
        </authorList>
    </citation>
    <scope>NUCLEOTIDE SEQUENCE</scope>
</reference>